<dbReference type="PRINTS" id="PR00765">
    <property type="entry name" value="CRBOXYPTASEA"/>
</dbReference>
<keyword evidence="11" id="KW-0812">Transmembrane</keyword>
<feature type="signal peptide" evidence="12">
    <location>
        <begin position="1"/>
        <end position="17"/>
    </location>
</feature>
<evidence type="ECO:0000256" key="4">
    <source>
        <dbReference type="ARBA" id="ARBA00022670"/>
    </source>
</evidence>
<feature type="domain" description="Peptidase M14" evidence="13">
    <location>
        <begin position="836"/>
        <end position="1106"/>
    </location>
</feature>
<evidence type="ECO:0000256" key="11">
    <source>
        <dbReference type="SAM" id="Phobius"/>
    </source>
</evidence>
<feature type="region of interest" description="Disordered" evidence="10">
    <location>
        <begin position="1374"/>
        <end position="1405"/>
    </location>
</feature>
<comment type="caution">
    <text evidence="9">Lacks conserved residue(s) required for the propagation of feature annotation.</text>
</comment>
<gene>
    <name evidence="14" type="ORF">ILUMI_05352</name>
</gene>
<dbReference type="GO" id="GO:0016485">
    <property type="term" value="P:protein processing"/>
    <property type="evidence" value="ECO:0007669"/>
    <property type="project" value="TreeGrafter"/>
</dbReference>
<dbReference type="PANTHER" id="PTHR11532:SF62">
    <property type="entry name" value="CARBOXYPEPTIDASE D"/>
    <property type="match status" value="1"/>
</dbReference>
<feature type="active site" description="Proton donor/acceptor" evidence="9">
    <location>
        <position position="705"/>
    </location>
</feature>
<feature type="chain" id="PRO_5035434837" description="Peptidase M14 domain-containing protein" evidence="12">
    <location>
        <begin position="18"/>
        <end position="1417"/>
    </location>
</feature>
<dbReference type="FunFam" id="2.60.40.1120:FF:000016">
    <property type="entry name" value="carboxypeptidase D isoform X2"/>
    <property type="match status" value="1"/>
</dbReference>
<dbReference type="PANTHER" id="PTHR11532">
    <property type="entry name" value="PROTEASE M14 CARBOXYPEPTIDASE"/>
    <property type="match status" value="1"/>
</dbReference>
<keyword evidence="7" id="KW-0862">Zinc</keyword>
<accession>A0A8K0DCN7</accession>
<dbReference type="GO" id="GO:0008270">
    <property type="term" value="F:zinc ion binding"/>
    <property type="evidence" value="ECO:0007669"/>
    <property type="project" value="InterPro"/>
</dbReference>
<comment type="caution">
    <text evidence="14">The sequence shown here is derived from an EMBL/GenBank/DDBJ whole genome shotgun (WGS) entry which is preliminary data.</text>
</comment>
<dbReference type="CDD" id="cd11308">
    <property type="entry name" value="Peptidase_M14NE-CP-C_like"/>
    <property type="match status" value="3"/>
</dbReference>
<evidence type="ECO:0000256" key="12">
    <source>
        <dbReference type="SAM" id="SignalP"/>
    </source>
</evidence>
<evidence type="ECO:0000256" key="9">
    <source>
        <dbReference type="PROSITE-ProRule" id="PRU01379"/>
    </source>
</evidence>
<protein>
    <recommendedName>
        <fullName evidence="13">Peptidase M14 domain-containing protein</fullName>
    </recommendedName>
</protein>
<feature type="transmembrane region" description="Helical" evidence="11">
    <location>
        <begin position="1307"/>
        <end position="1328"/>
    </location>
</feature>
<comment type="similarity">
    <text evidence="2 9">Belongs to the peptidase M14 family.</text>
</comment>
<evidence type="ECO:0000256" key="7">
    <source>
        <dbReference type="ARBA" id="ARBA00022833"/>
    </source>
</evidence>
<evidence type="ECO:0000313" key="14">
    <source>
        <dbReference type="EMBL" id="KAF2900813.1"/>
    </source>
</evidence>
<dbReference type="PROSITE" id="PS00132">
    <property type="entry name" value="CARBOXYPEPT_ZN_1"/>
    <property type="match status" value="2"/>
</dbReference>
<evidence type="ECO:0000259" key="13">
    <source>
        <dbReference type="PROSITE" id="PS52035"/>
    </source>
</evidence>
<dbReference type="PROSITE" id="PS52035">
    <property type="entry name" value="PEPTIDASE_M14"/>
    <property type="match status" value="3"/>
</dbReference>
<keyword evidence="15" id="KW-1185">Reference proteome</keyword>
<keyword evidence="8" id="KW-0325">Glycoprotein</keyword>
<dbReference type="GO" id="GO:0004181">
    <property type="term" value="F:metallocarboxypeptidase activity"/>
    <property type="evidence" value="ECO:0007669"/>
    <property type="project" value="InterPro"/>
</dbReference>
<name>A0A8K0DCN7_IGNLU</name>
<dbReference type="CDD" id="cd03858">
    <property type="entry name" value="M14_CP_N-E_like"/>
    <property type="match status" value="1"/>
</dbReference>
<reference evidence="14" key="1">
    <citation type="submission" date="2019-08" db="EMBL/GenBank/DDBJ databases">
        <title>The genome of the North American firefly Photinus pyralis.</title>
        <authorList>
            <consortium name="Photinus pyralis genome working group"/>
            <person name="Fallon T.R."/>
            <person name="Sander Lower S.E."/>
            <person name="Weng J.-K."/>
        </authorList>
    </citation>
    <scope>NUCLEOTIDE SEQUENCE</scope>
    <source>
        <strain evidence="14">TRF0915ILg1</strain>
        <tissue evidence="14">Whole body</tissue>
    </source>
</reference>
<dbReference type="InterPro" id="IPR000834">
    <property type="entry name" value="Peptidase_M14"/>
</dbReference>
<feature type="active site" description="Proton donor/acceptor" evidence="9">
    <location>
        <position position="300"/>
    </location>
</feature>
<evidence type="ECO:0000313" key="15">
    <source>
        <dbReference type="Proteomes" id="UP000801492"/>
    </source>
</evidence>
<evidence type="ECO:0000256" key="8">
    <source>
        <dbReference type="ARBA" id="ARBA00023180"/>
    </source>
</evidence>
<keyword evidence="11" id="KW-0472">Membrane</keyword>
<evidence type="ECO:0000256" key="2">
    <source>
        <dbReference type="ARBA" id="ARBA00005988"/>
    </source>
</evidence>
<feature type="domain" description="Peptidase M14" evidence="13">
    <location>
        <begin position="36"/>
        <end position="330"/>
    </location>
</feature>
<dbReference type="SMART" id="SM00631">
    <property type="entry name" value="Zn_pept"/>
    <property type="match status" value="2"/>
</dbReference>
<comment type="cofactor">
    <cofactor evidence="1">
        <name>Zn(2+)</name>
        <dbReference type="ChEBI" id="CHEBI:29105"/>
    </cofactor>
</comment>
<feature type="compositionally biased region" description="Acidic residues" evidence="10">
    <location>
        <begin position="1377"/>
        <end position="1388"/>
    </location>
</feature>
<evidence type="ECO:0000256" key="1">
    <source>
        <dbReference type="ARBA" id="ARBA00001947"/>
    </source>
</evidence>
<sequence length="1417" mass="160754">MWSKIAIIVVILKICESLSIPLSNNATNESFLNNPKYLNYNELTAFFKQLENDYPNIAKLHSIGKSVKNRDIWALQINKNVRNRELLTPMFKYVANMHGDETVGRQLTIYLAQYLLYNYGKDDRVTKIVNNIDVYLMPSMNPDGFENSLEGNCESKKDYIGRENENRVDLNRDFPDQFDVKQKGSTGRQPETIALMTWIVSRPFVLSGNLHGGAVVASYPYDDSNTGRTCCKESPTPDNNLFKQLALTYAQLNSVMSTGTACKDDTFDNGITNGAYWYEVHGGMQDFNYIHSNCFEVTFELSCCKFPSSVELPHQWRLNKNSLLTFMEAAHWGVKGTVTDSEGEPILDADVVIVGINHNVTTSNRGEYWRLLLPGSYELYAAAYGYNPSNRVSIKVVDGQTTIQNFVLQKSESSYKTGAHNEILNTTKPKLDKYGFMIPPQFKHHHYLELEKFLKYYNESYPNITDLKSIGKSVQGRNLYVLVLGNTPLKHMPGKPEFKYIANMHGNEVVGRELLLLLIKYLCENYGTDERVTHILNTTRVHIMPSMNPDGYEISMEGDAASGLGRSNANNIDLNRNFPDQYGVNQYNAVTQPETRAVMDWILSEPFVLSANLHNGALVANYPFDDNNNLRNGVENLTPDDKVFKYLAHTYANAHRVMHEGQPCPMFPDERFKGGITNGAKWYIVTGGMQDWNYVAAGCMEITLEIGCYKYPRSSELPNFWLDNKEALLTFMEQVHRGVHGFVFSTIGHTIKNAEVYVEGIDHIVETGKDGDYWRILLPGKYNLTATARGYESYTQEITVPENGTVQANFTLMRDDPQHWASAYDFGVSDNQFNPKYHANNELYAIMAELENKYPDTAEFVSGDNFISMSIRSLKISHQVDSSEETKYHIAIMGNLFATQPIGREISIYFARHLLQGHKYQDPTIMKILNNSVIHIIPVVDTAFEKIWGDYPKSVRGNSGPNSFTCNNISVDFKQVGDQILNTGNRGNGNQQTVTNAFKHMLLEEKFDLILNFEGGSSGIIYPKPKDQIEIWKTLGETYTKSLKVTHSCPNSVVGTDDILTDYIYHEYNTPMFTTKITCCEYPAVENIPYIWRETLIPSMNFLSIVKTGVEGTVRDTDSNLMKNATVKVLGSNKIYEVTKISAHFKIILPSGKYSLEVNCHGYMPKVVSIMVQKDEILYADIILDKASEEISNNNDNNAEITNSIEQEPVLEGESIHFGVKGYIRDNLNHPVPNAKIEIKENNYTIFSNKEGKYVVELEPGKYTIKASSEGYKSSVKYIEVSNIKNLPKYVMFTLTKDTNVMGLPRLVFIIFAGCISLAVVVILIFLYNACKTKKDYGLLSQNLYYEDFKDFDDSKETELFRTPLKSEKLITRPYFDDDDEDDNDNDDPYSNSSSEEDTILLRGEKYEKVPVHTLIS</sequence>
<evidence type="ECO:0000256" key="3">
    <source>
        <dbReference type="ARBA" id="ARBA00022645"/>
    </source>
</evidence>
<dbReference type="SUPFAM" id="SSF53187">
    <property type="entry name" value="Zn-dependent exopeptidases"/>
    <property type="match status" value="3"/>
</dbReference>
<dbReference type="GO" id="GO:0006518">
    <property type="term" value="P:peptide metabolic process"/>
    <property type="evidence" value="ECO:0007669"/>
    <property type="project" value="TreeGrafter"/>
</dbReference>
<keyword evidence="3" id="KW-0121">Carboxypeptidase</keyword>
<proteinExistence type="inferred from homology"/>
<dbReference type="Proteomes" id="UP000801492">
    <property type="component" value="Unassembled WGS sequence"/>
</dbReference>
<evidence type="ECO:0000256" key="5">
    <source>
        <dbReference type="ARBA" id="ARBA00022723"/>
    </source>
</evidence>
<dbReference type="InterPro" id="IPR057246">
    <property type="entry name" value="CARBOXYPEPT_ZN_1"/>
</dbReference>
<dbReference type="InterPro" id="IPR057247">
    <property type="entry name" value="CARBOXYPEPT_ZN_2"/>
</dbReference>
<organism evidence="14 15">
    <name type="scientific">Ignelater luminosus</name>
    <name type="common">Cucubano</name>
    <name type="synonym">Pyrophorus luminosus</name>
    <dbReference type="NCBI Taxonomy" id="2038154"/>
    <lineage>
        <taxon>Eukaryota</taxon>
        <taxon>Metazoa</taxon>
        <taxon>Ecdysozoa</taxon>
        <taxon>Arthropoda</taxon>
        <taxon>Hexapoda</taxon>
        <taxon>Insecta</taxon>
        <taxon>Pterygota</taxon>
        <taxon>Neoptera</taxon>
        <taxon>Endopterygota</taxon>
        <taxon>Coleoptera</taxon>
        <taxon>Polyphaga</taxon>
        <taxon>Elateriformia</taxon>
        <taxon>Elateroidea</taxon>
        <taxon>Elateridae</taxon>
        <taxon>Agrypninae</taxon>
        <taxon>Pyrophorini</taxon>
        <taxon>Ignelater</taxon>
    </lineage>
</organism>
<evidence type="ECO:0000256" key="6">
    <source>
        <dbReference type="ARBA" id="ARBA00022801"/>
    </source>
</evidence>
<dbReference type="InterPro" id="IPR008969">
    <property type="entry name" value="CarboxyPept-like_regulatory"/>
</dbReference>
<dbReference type="Pfam" id="PF13620">
    <property type="entry name" value="CarboxypepD_reg"/>
    <property type="match status" value="3"/>
</dbReference>
<dbReference type="GO" id="GO:0005615">
    <property type="term" value="C:extracellular space"/>
    <property type="evidence" value="ECO:0007669"/>
    <property type="project" value="TreeGrafter"/>
</dbReference>
<dbReference type="CDD" id="cd03868">
    <property type="entry name" value="M14_CPD_I"/>
    <property type="match status" value="1"/>
</dbReference>
<keyword evidence="11" id="KW-1133">Transmembrane helix</keyword>
<keyword evidence="6" id="KW-0378">Hydrolase</keyword>
<dbReference type="SUPFAM" id="SSF49464">
    <property type="entry name" value="Carboxypeptidase regulatory domain-like"/>
    <property type="match status" value="4"/>
</dbReference>
<dbReference type="OrthoDB" id="10249045at2759"/>
<keyword evidence="12" id="KW-0732">Signal</keyword>
<dbReference type="Pfam" id="PF00246">
    <property type="entry name" value="Peptidase_M14"/>
    <property type="match status" value="3"/>
</dbReference>
<dbReference type="FunFam" id="3.40.630.10:FF:000020">
    <property type="entry name" value="Carboxypeptidase D"/>
    <property type="match status" value="2"/>
</dbReference>
<evidence type="ECO:0000256" key="10">
    <source>
        <dbReference type="SAM" id="MobiDB-lite"/>
    </source>
</evidence>
<dbReference type="Gene3D" id="3.40.630.10">
    <property type="entry name" value="Zn peptidases"/>
    <property type="match status" value="3"/>
</dbReference>
<keyword evidence="5" id="KW-0479">Metal-binding</keyword>
<dbReference type="EMBL" id="VTPC01001983">
    <property type="protein sequence ID" value="KAF2900813.1"/>
    <property type="molecule type" value="Genomic_DNA"/>
</dbReference>
<feature type="domain" description="Peptidase M14" evidence="13">
    <location>
        <begin position="443"/>
        <end position="735"/>
    </location>
</feature>
<dbReference type="PROSITE" id="PS00133">
    <property type="entry name" value="CARBOXYPEPT_ZN_2"/>
    <property type="match status" value="1"/>
</dbReference>
<dbReference type="InterPro" id="IPR050753">
    <property type="entry name" value="Peptidase_M14_domain"/>
</dbReference>
<dbReference type="Gene3D" id="2.60.40.1120">
    <property type="entry name" value="Carboxypeptidase-like, regulatory domain"/>
    <property type="match status" value="4"/>
</dbReference>
<keyword evidence="4" id="KW-0645">Protease</keyword>